<protein>
    <submittedName>
        <fullName evidence="3">Uncharacterized protein</fullName>
    </submittedName>
</protein>
<evidence type="ECO:0000256" key="2">
    <source>
        <dbReference type="SAM" id="Phobius"/>
    </source>
</evidence>
<keyword evidence="2" id="KW-0812">Transmembrane</keyword>
<keyword evidence="2" id="KW-0472">Membrane</keyword>
<organism evidence="3 4">
    <name type="scientific">Saccharopolyspora taberi</name>
    <dbReference type="NCBI Taxonomy" id="60895"/>
    <lineage>
        <taxon>Bacteria</taxon>
        <taxon>Bacillati</taxon>
        <taxon>Actinomycetota</taxon>
        <taxon>Actinomycetes</taxon>
        <taxon>Pseudonocardiales</taxon>
        <taxon>Pseudonocardiaceae</taxon>
        <taxon>Saccharopolyspora</taxon>
    </lineage>
</organism>
<feature type="region of interest" description="Disordered" evidence="1">
    <location>
        <begin position="110"/>
        <end position="163"/>
    </location>
</feature>
<keyword evidence="2" id="KW-1133">Transmembrane helix</keyword>
<name>A0ABN3V142_9PSEU</name>
<comment type="caution">
    <text evidence="3">The sequence shown here is derived from an EMBL/GenBank/DDBJ whole genome shotgun (WGS) entry which is preliminary data.</text>
</comment>
<accession>A0ABN3V142</accession>
<dbReference type="EMBL" id="BAAAUX010000001">
    <property type="protein sequence ID" value="GAA2773330.1"/>
    <property type="molecule type" value="Genomic_DNA"/>
</dbReference>
<sequence>MNTLPSRLVSHPPSGNPVTAPALSPKTTAASSPGLIPSGPATAGTLVAQLAKTAPLTKKTTETAILAPTPASLGHPGVGWSFRLPRRVRAVTMPGGVIRGCRCPRRRWNSEERMNDHSTPPRRGNGGGDSEEDPHDDDQLIPFDRSGPEPGGKKPRHRDMTPAQRRRLLPGLLGWRYFRDTPGWPVLIALAVFLFLALVIFLLRQLAELYMGIFS</sequence>
<reference evidence="3 4" key="1">
    <citation type="journal article" date="2019" name="Int. J. Syst. Evol. Microbiol.">
        <title>The Global Catalogue of Microorganisms (GCM) 10K type strain sequencing project: providing services to taxonomists for standard genome sequencing and annotation.</title>
        <authorList>
            <consortium name="The Broad Institute Genomics Platform"/>
            <consortium name="The Broad Institute Genome Sequencing Center for Infectious Disease"/>
            <person name="Wu L."/>
            <person name="Ma J."/>
        </authorList>
    </citation>
    <scope>NUCLEOTIDE SEQUENCE [LARGE SCALE GENOMIC DNA]</scope>
    <source>
        <strain evidence="3 4">JCM 9383</strain>
    </source>
</reference>
<feature type="region of interest" description="Disordered" evidence="1">
    <location>
        <begin position="1"/>
        <end position="37"/>
    </location>
</feature>
<dbReference type="Proteomes" id="UP001500979">
    <property type="component" value="Unassembled WGS sequence"/>
</dbReference>
<feature type="transmembrane region" description="Helical" evidence="2">
    <location>
        <begin position="183"/>
        <end position="203"/>
    </location>
</feature>
<evidence type="ECO:0000256" key="1">
    <source>
        <dbReference type="SAM" id="MobiDB-lite"/>
    </source>
</evidence>
<proteinExistence type="predicted"/>
<gene>
    <name evidence="3" type="ORF">GCM10010470_01260</name>
</gene>
<evidence type="ECO:0000313" key="3">
    <source>
        <dbReference type="EMBL" id="GAA2773330.1"/>
    </source>
</evidence>
<keyword evidence="4" id="KW-1185">Reference proteome</keyword>
<evidence type="ECO:0000313" key="4">
    <source>
        <dbReference type="Proteomes" id="UP001500979"/>
    </source>
</evidence>